<organism evidence="2 3">
    <name type="scientific">Nitrosococcus halophilus (strain Nc4)</name>
    <dbReference type="NCBI Taxonomy" id="472759"/>
    <lineage>
        <taxon>Bacteria</taxon>
        <taxon>Pseudomonadati</taxon>
        <taxon>Pseudomonadota</taxon>
        <taxon>Gammaproteobacteria</taxon>
        <taxon>Chromatiales</taxon>
        <taxon>Chromatiaceae</taxon>
        <taxon>Nitrosococcus</taxon>
    </lineage>
</organism>
<feature type="transmembrane region" description="Helical" evidence="1">
    <location>
        <begin position="76"/>
        <end position="97"/>
    </location>
</feature>
<keyword evidence="1" id="KW-1133">Transmembrane helix</keyword>
<accession>D5C544</accession>
<dbReference type="AlphaFoldDB" id="D5C544"/>
<evidence type="ECO:0000313" key="2">
    <source>
        <dbReference type="EMBL" id="ADE15267.1"/>
    </source>
</evidence>
<feature type="transmembrane region" description="Helical" evidence="1">
    <location>
        <begin position="128"/>
        <end position="145"/>
    </location>
</feature>
<dbReference type="eggNOG" id="ENOG502ZAF6">
    <property type="taxonomic scope" value="Bacteria"/>
</dbReference>
<dbReference type="KEGG" id="nhl:Nhal_2169"/>
<keyword evidence="1" id="KW-0812">Transmembrane</keyword>
<dbReference type="RefSeq" id="WP_013033131.1">
    <property type="nucleotide sequence ID" value="NC_013960.1"/>
</dbReference>
<dbReference type="STRING" id="472759.Nhal_2169"/>
<protein>
    <recommendedName>
        <fullName evidence="4">Glycosyltransferase RgtA/B/C/D-like domain-containing protein</fullName>
    </recommendedName>
</protein>
<feature type="transmembrane region" description="Helical" evidence="1">
    <location>
        <begin position="195"/>
        <end position="215"/>
    </location>
</feature>
<evidence type="ECO:0008006" key="4">
    <source>
        <dbReference type="Google" id="ProtNLM"/>
    </source>
</evidence>
<evidence type="ECO:0000313" key="3">
    <source>
        <dbReference type="Proteomes" id="UP000001844"/>
    </source>
</evidence>
<keyword evidence="1" id="KW-0472">Membrane</keyword>
<feature type="transmembrane region" description="Helical" evidence="1">
    <location>
        <begin position="12"/>
        <end position="35"/>
    </location>
</feature>
<dbReference type="Proteomes" id="UP000001844">
    <property type="component" value="Chromosome"/>
</dbReference>
<evidence type="ECO:0000256" key="1">
    <source>
        <dbReference type="SAM" id="Phobius"/>
    </source>
</evidence>
<feature type="transmembrane region" description="Helical" evidence="1">
    <location>
        <begin position="412"/>
        <end position="433"/>
    </location>
</feature>
<keyword evidence="3" id="KW-1185">Reference proteome</keyword>
<gene>
    <name evidence="2" type="ordered locus">Nhal_2169</name>
</gene>
<dbReference type="HOGENOM" id="CLU_048232_0_0_6"/>
<reference evidence="3" key="1">
    <citation type="submission" date="2010-04" db="EMBL/GenBank/DDBJ databases">
        <title>Complete genome sequence of Nitrosococcus halophilus Nc4, a salt-adapted, aerobic obligate ammonia-oxidizing sulfur purple bacterium.</title>
        <authorList>
            <consortium name="US DOE Joint Genome Institute"/>
            <person name="Campbell M.A."/>
            <person name="Malfatti S.A."/>
            <person name="Chain P.S.G."/>
            <person name="Heidelberg J.F."/>
            <person name="Ward B.B."/>
            <person name="Klotz M.G."/>
        </authorList>
    </citation>
    <scope>NUCLEOTIDE SEQUENCE [LARGE SCALE GENOMIC DNA]</scope>
    <source>
        <strain evidence="3">Nc4</strain>
    </source>
</reference>
<sequence length="445" mass="50488">MSYEQRAVRQGVFWLLGICILVRVFLWVVYVPVVWPDTGTYLRLAEQLVQLDFSEYDGTRTPIYPLLLLLAGKNPFFIWLFQSVLGILTSLFLFALVFEQTRKVSLAFIVGAVHSLALNELLFEANLLTESISAFLLVLSVFIFSKLTASERNFWLAIGLGATSSLLALTHPLFAFVGPLYILLAFLLLRGRNRIHVPLIVLLCFALPLSGWIGFNKVTLGYAGITTFMGYNLSNHSGGFIEHAPPSKIRDIYLRYRAEKVKQSGNHSMTIFEAKDEIMAETGFGHVELSQELARISLQLFIEHPVLYLQSVFRSWVSFWAAPNYWKPAQVESPKIAAFLGELWGAEQWLVRVMNLLFVFSTVGLIVKVILFRGYAEPTLRVPLVITALIMATSLVQALFEYGNTRYSIPTQSLMITFIILFVWQIKAHRLLLAMRARLRPKLEV</sequence>
<dbReference type="EMBL" id="CP001798">
    <property type="protein sequence ID" value="ADE15267.1"/>
    <property type="molecule type" value="Genomic_DNA"/>
</dbReference>
<proteinExistence type="predicted"/>
<feature type="transmembrane region" description="Helical" evidence="1">
    <location>
        <begin position="349"/>
        <end position="370"/>
    </location>
</feature>
<feature type="transmembrane region" description="Helical" evidence="1">
    <location>
        <begin position="382"/>
        <end position="400"/>
    </location>
</feature>
<name>D5C544_NITHN</name>
<feature type="transmembrane region" description="Helical" evidence="1">
    <location>
        <begin position="166"/>
        <end position="189"/>
    </location>
</feature>